<feature type="binding site" evidence="5">
    <location>
        <position position="101"/>
    </location>
    <ligand>
        <name>shikimate</name>
        <dbReference type="ChEBI" id="CHEBI:36208"/>
    </ligand>
</feature>
<dbReference type="InterPro" id="IPR041121">
    <property type="entry name" value="SDH_C"/>
</dbReference>
<evidence type="ECO:0000259" key="7">
    <source>
        <dbReference type="Pfam" id="PF08501"/>
    </source>
</evidence>
<comment type="similarity">
    <text evidence="5">Belongs to the shikimate dehydrogenase family.</text>
</comment>
<dbReference type="Pfam" id="PF08501">
    <property type="entry name" value="Shikimate_dh_N"/>
    <property type="match status" value="1"/>
</dbReference>
<gene>
    <name evidence="5" type="primary">aroE</name>
    <name evidence="9" type="ORF">FM105_02545</name>
</gene>
<dbReference type="GO" id="GO:0019632">
    <property type="term" value="P:shikimate metabolic process"/>
    <property type="evidence" value="ECO:0007669"/>
    <property type="project" value="TreeGrafter"/>
</dbReference>
<feature type="active site" description="Proton acceptor" evidence="5">
    <location>
        <position position="80"/>
    </location>
</feature>
<dbReference type="Proteomes" id="UP000196581">
    <property type="component" value="Unassembled WGS sequence"/>
</dbReference>
<dbReference type="GO" id="GO:0009073">
    <property type="term" value="P:aromatic amino acid family biosynthetic process"/>
    <property type="evidence" value="ECO:0007669"/>
    <property type="project" value="UniProtKB-KW"/>
</dbReference>
<dbReference type="Pfam" id="PF18317">
    <property type="entry name" value="SDH_C"/>
    <property type="match status" value="1"/>
</dbReference>
<evidence type="ECO:0000256" key="1">
    <source>
        <dbReference type="ARBA" id="ARBA00004871"/>
    </source>
</evidence>
<keyword evidence="10" id="KW-1185">Reference proteome</keyword>
<dbReference type="EC" id="1.1.1.25" evidence="2 5"/>
<dbReference type="GO" id="GO:0009423">
    <property type="term" value="P:chorismate biosynthetic process"/>
    <property type="evidence" value="ECO:0007669"/>
    <property type="project" value="UniProtKB-UniRule"/>
</dbReference>
<dbReference type="InterPro" id="IPR022893">
    <property type="entry name" value="Shikimate_DH_fam"/>
</dbReference>
<feature type="binding site" evidence="5">
    <location>
        <position position="116"/>
    </location>
    <ligand>
        <name>shikimate</name>
        <dbReference type="ChEBI" id="CHEBI:36208"/>
    </ligand>
</feature>
<dbReference type="PRINTS" id="PR00086">
    <property type="entry name" value="LLDHDRGNASE"/>
</dbReference>
<dbReference type="InterPro" id="IPR013708">
    <property type="entry name" value="Shikimate_DH-bd_N"/>
</dbReference>
<dbReference type="Gene3D" id="3.40.50.720">
    <property type="entry name" value="NAD(P)-binding Rossmann-like Domain"/>
    <property type="match status" value="1"/>
</dbReference>
<dbReference type="InterPro" id="IPR006151">
    <property type="entry name" value="Shikm_DH/Glu-tRNA_Rdtase"/>
</dbReference>
<feature type="domain" description="SDH C-terminal" evidence="8">
    <location>
        <begin position="256"/>
        <end position="283"/>
    </location>
</feature>
<protein>
    <recommendedName>
        <fullName evidence="2 5">Shikimate dehydrogenase (NADP(+))</fullName>
        <shortName evidence="5">SDH</shortName>
        <ecNumber evidence="2 5">1.1.1.25</ecNumber>
    </recommendedName>
</protein>
<evidence type="ECO:0000313" key="10">
    <source>
        <dbReference type="Proteomes" id="UP000196581"/>
    </source>
</evidence>
<organism evidence="9 10">
    <name type="scientific">Brevibacterium yomogidense</name>
    <dbReference type="NCBI Taxonomy" id="946573"/>
    <lineage>
        <taxon>Bacteria</taxon>
        <taxon>Bacillati</taxon>
        <taxon>Actinomycetota</taxon>
        <taxon>Actinomycetes</taxon>
        <taxon>Micrococcales</taxon>
        <taxon>Brevibacteriaceae</taxon>
        <taxon>Brevibacterium</taxon>
    </lineage>
</organism>
<dbReference type="CDD" id="cd01065">
    <property type="entry name" value="NAD_bind_Shikimate_DH"/>
    <property type="match status" value="1"/>
</dbReference>
<feature type="binding site" evidence="5">
    <location>
        <position position="256"/>
    </location>
    <ligand>
        <name>NADP(+)</name>
        <dbReference type="ChEBI" id="CHEBI:58349"/>
    </ligand>
</feature>
<dbReference type="InterPro" id="IPR036291">
    <property type="entry name" value="NAD(P)-bd_dom_sf"/>
</dbReference>
<keyword evidence="5 9" id="KW-0560">Oxidoreductase</keyword>
<name>A0A1X6WZG2_9MICO</name>
<evidence type="ECO:0000259" key="8">
    <source>
        <dbReference type="Pfam" id="PF18317"/>
    </source>
</evidence>
<evidence type="ECO:0000256" key="5">
    <source>
        <dbReference type="HAMAP-Rule" id="MF_00222"/>
    </source>
</evidence>
<reference evidence="10" key="1">
    <citation type="submission" date="2017-02" db="EMBL/GenBank/DDBJ databases">
        <authorList>
            <person name="Dridi B."/>
        </authorList>
    </citation>
    <scope>NUCLEOTIDE SEQUENCE [LARGE SCALE GENOMIC DNA]</scope>
    <source>
        <strain evidence="10">B Co 03.10</strain>
    </source>
</reference>
<evidence type="ECO:0000313" key="9">
    <source>
        <dbReference type="EMBL" id="SLM91270.1"/>
    </source>
</evidence>
<feature type="binding site" evidence="5">
    <location>
        <begin position="140"/>
        <end position="144"/>
    </location>
    <ligand>
        <name>NADP(+)</name>
        <dbReference type="ChEBI" id="CHEBI:58349"/>
    </ligand>
</feature>
<dbReference type="UniPathway" id="UPA00053">
    <property type="reaction ID" value="UER00087"/>
</dbReference>
<proteinExistence type="inferred from homology"/>
<accession>A0A1X6WZG2</accession>
<keyword evidence="5" id="KW-0521">NADP</keyword>
<feature type="binding site" evidence="5">
    <location>
        <begin position="26"/>
        <end position="28"/>
    </location>
    <ligand>
        <name>shikimate</name>
        <dbReference type="ChEBI" id="CHEBI:36208"/>
    </ligand>
</feature>
<feature type="binding site" evidence="5">
    <location>
        <position position="76"/>
    </location>
    <ligand>
        <name>shikimate</name>
        <dbReference type="ChEBI" id="CHEBI:36208"/>
    </ligand>
</feature>
<dbReference type="RefSeq" id="WP_256970162.1">
    <property type="nucleotide sequence ID" value="NZ_FWFF01000001.1"/>
</dbReference>
<keyword evidence="5" id="KW-0028">Amino-acid biosynthesis</keyword>
<dbReference type="HAMAP" id="MF_00222">
    <property type="entry name" value="Shikimate_DH_AroE"/>
    <property type="match status" value="1"/>
</dbReference>
<feature type="binding site" evidence="5">
    <location>
        <position position="233"/>
    </location>
    <ligand>
        <name>NADP(+)</name>
        <dbReference type="ChEBI" id="CHEBI:58349"/>
    </ligand>
</feature>
<dbReference type="EMBL" id="FWFF01000001">
    <property type="protein sequence ID" value="SLM91270.1"/>
    <property type="molecule type" value="Genomic_DNA"/>
</dbReference>
<dbReference type="GO" id="GO:0050661">
    <property type="term" value="F:NADP binding"/>
    <property type="evidence" value="ECO:0007669"/>
    <property type="project" value="TreeGrafter"/>
</dbReference>
<comment type="catalytic activity">
    <reaction evidence="4 5">
        <text>shikimate + NADP(+) = 3-dehydroshikimate + NADPH + H(+)</text>
        <dbReference type="Rhea" id="RHEA:17737"/>
        <dbReference type="ChEBI" id="CHEBI:15378"/>
        <dbReference type="ChEBI" id="CHEBI:16630"/>
        <dbReference type="ChEBI" id="CHEBI:36208"/>
        <dbReference type="ChEBI" id="CHEBI:57783"/>
        <dbReference type="ChEBI" id="CHEBI:58349"/>
        <dbReference type="EC" id="1.1.1.25"/>
    </reaction>
</comment>
<dbReference type="GO" id="GO:0004764">
    <property type="term" value="F:shikimate 3-dehydrogenase (NADP+) activity"/>
    <property type="evidence" value="ECO:0007669"/>
    <property type="project" value="UniProtKB-UniRule"/>
</dbReference>
<dbReference type="Gene3D" id="3.40.50.10860">
    <property type="entry name" value="Leucine Dehydrogenase, chain A, domain 1"/>
    <property type="match status" value="1"/>
</dbReference>
<comment type="pathway">
    <text evidence="1 5">Metabolic intermediate biosynthesis; chorismate biosynthesis; chorismate from D-erythrose 4-phosphate and phosphoenolpyruvate: step 4/7.</text>
</comment>
<feature type="domain" description="Shikimate dehydrogenase substrate binding N-terminal" evidence="7">
    <location>
        <begin position="18"/>
        <end position="103"/>
    </location>
</feature>
<evidence type="ECO:0000256" key="2">
    <source>
        <dbReference type="ARBA" id="ARBA00012962"/>
    </source>
</evidence>
<dbReference type="PANTHER" id="PTHR21089">
    <property type="entry name" value="SHIKIMATE DEHYDROGENASE"/>
    <property type="match status" value="1"/>
</dbReference>
<comment type="function">
    <text evidence="5">Involved in the biosynthesis of the chorismate, which leads to the biosynthesis of aromatic amino acids. Catalyzes the reversible NADPH linked reduction of 3-dehydroshikimate (DHSA) to yield shikimate (SA).</text>
</comment>
<evidence type="ECO:0000256" key="3">
    <source>
        <dbReference type="ARBA" id="ARBA00023141"/>
    </source>
</evidence>
<comment type="caution">
    <text evidence="5">Lacks conserved residue(s) required for the propagation of feature annotation.</text>
</comment>
<feature type="binding site" evidence="5">
    <location>
        <position position="235"/>
    </location>
    <ligand>
        <name>shikimate</name>
        <dbReference type="ChEBI" id="CHEBI:36208"/>
    </ligand>
</feature>
<dbReference type="AlphaFoldDB" id="A0A1X6WZG2"/>
<dbReference type="SUPFAM" id="SSF51735">
    <property type="entry name" value="NAD(P)-binding Rossmann-fold domains"/>
    <property type="match status" value="1"/>
</dbReference>
<dbReference type="Pfam" id="PF01488">
    <property type="entry name" value="Shikimate_DH"/>
    <property type="match status" value="1"/>
</dbReference>
<evidence type="ECO:0000256" key="4">
    <source>
        <dbReference type="ARBA" id="ARBA00049442"/>
    </source>
</evidence>
<feature type="domain" description="Quinate/shikimate 5-dehydrogenase/glutamyl-tRNA reductase" evidence="6">
    <location>
        <begin position="128"/>
        <end position="207"/>
    </location>
</feature>
<dbReference type="InterPro" id="IPR001557">
    <property type="entry name" value="L-lactate/malate_DH"/>
</dbReference>
<evidence type="ECO:0000259" key="6">
    <source>
        <dbReference type="Pfam" id="PF01488"/>
    </source>
</evidence>
<dbReference type="PANTHER" id="PTHR21089:SF1">
    <property type="entry name" value="BIFUNCTIONAL 3-DEHYDROQUINATE DEHYDRATASE_SHIKIMATE DEHYDROGENASE, CHLOROPLASTIC"/>
    <property type="match status" value="1"/>
</dbReference>
<keyword evidence="3 5" id="KW-0057">Aromatic amino acid biosynthesis</keyword>
<sequence>MTAAPSLRASRRAVLVGLIGQGVTPSLTPPMHELEGARHGMHYVYRTIETGRCSPENLAQLLWAARTMGFDGLNVTHPLKQAIVPLLDELDTSACRVGACNTVVFDGERAIGHNTDVTGFGSAFDVSFGDSPRERVVIVGAGGAGSAVANALAERDIAELVLVDVARDRAQELAEQVAALTRGSVRGASTDALPELLAEADGVVNATPFGMAAHPGMAFDPVLLPEGAWVGDIVYRPTDTALLMAARARGLKTMSGLGMAMGQAADAFEIFTGEPADRDAMTQDLKELVVAEAASTPGMTGNRGEEHP</sequence>
<comment type="subunit">
    <text evidence="5">Homodimer.</text>
</comment>
<dbReference type="InterPro" id="IPR046346">
    <property type="entry name" value="Aminoacid_DH-like_N_sf"/>
</dbReference>
<dbReference type="GO" id="GO:0008652">
    <property type="term" value="P:amino acid biosynthetic process"/>
    <property type="evidence" value="ECO:0007669"/>
    <property type="project" value="UniProtKB-KW"/>
</dbReference>
<dbReference type="NCBIfam" id="NF009201">
    <property type="entry name" value="PRK12549.1"/>
    <property type="match status" value="1"/>
</dbReference>
<dbReference type="GO" id="GO:0005829">
    <property type="term" value="C:cytosol"/>
    <property type="evidence" value="ECO:0007669"/>
    <property type="project" value="TreeGrafter"/>
</dbReference>
<feature type="binding site" evidence="5">
    <location>
        <position position="263"/>
    </location>
    <ligand>
        <name>shikimate</name>
        <dbReference type="ChEBI" id="CHEBI:36208"/>
    </ligand>
</feature>
<dbReference type="SUPFAM" id="SSF53223">
    <property type="entry name" value="Aminoacid dehydrogenase-like, N-terminal domain"/>
    <property type="match status" value="1"/>
</dbReference>